<dbReference type="SUPFAM" id="SSF48452">
    <property type="entry name" value="TPR-like"/>
    <property type="match status" value="2"/>
</dbReference>
<dbReference type="SMART" id="SM00028">
    <property type="entry name" value="TPR"/>
    <property type="match status" value="5"/>
</dbReference>
<proteinExistence type="predicted"/>
<keyword evidence="2 3" id="KW-0802">TPR repeat</keyword>
<dbReference type="PANTHER" id="PTHR45586">
    <property type="entry name" value="TPR REPEAT-CONTAINING PROTEIN PA4667"/>
    <property type="match status" value="1"/>
</dbReference>
<gene>
    <name evidence="4" type="ORF">V6X73_02380</name>
</gene>
<dbReference type="EMBL" id="JBAKFM010000001">
    <property type="protein sequence ID" value="MEX0468583.1"/>
    <property type="molecule type" value="Genomic_DNA"/>
</dbReference>
<dbReference type="PROSITE" id="PS50005">
    <property type="entry name" value="TPR"/>
    <property type="match status" value="1"/>
</dbReference>
<dbReference type="InterPro" id="IPR019734">
    <property type="entry name" value="TPR_rpt"/>
</dbReference>
<sequence>MGITANSHRSHCDPGSGALSAVLLVLLFLAGCATPGEAPVPVDRRADTRLVPAPATAADDQHPTLVTVLAAEMAAAGGRQQLAAQRYARAAAAIKAPAVLARGAELAMAAGDTAATQTLVQRWVAVAPESGPANRLAGLLAVRAGKAERAFEAFRRSLPSRSADREAAMGRIGGLLLDQQLPPAALDVAQRLADAYPQSDAARLGLARVALAQGQPRRALATVEQTLAARGDWLPARLLRLDALLALGRDEAALAAYRSLFDAGIEDPGFLLRAAAFAMEAGDRDLVLSSLNRLQKQSPALRRRGLLLEGEYLRRQGQMQRSIAVLDRAVADYPRDTDLRYGRAITRISMDRLADAEADLRFIIRQNPEDARALNALGYTLVDETDRIEEGRALIEKAYALAPDDPAIIDSMGWAAFRAGQPEQALPYLRRAHERTGGDAEIAAHLGEVLWVLGQRDKARAVWQDAIERQPDHPVLTETIQRLDD</sequence>
<dbReference type="InterPro" id="IPR051012">
    <property type="entry name" value="CellSynth/LPSAsmb/PSIAsmb"/>
</dbReference>
<dbReference type="Pfam" id="PF13432">
    <property type="entry name" value="TPR_16"/>
    <property type="match status" value="1"/>
</dbReference>
<evidence type="ECO:0000313" key="5">
    <source>
        <dbReference type="Proteomes" id="UP001556709"/>
    </source>
</evidence>
<keyword evidence="1" id="KW-0677">Repeat</keyword>
<dbReference type="PANTHER" id="PTHR45586:SF1">
    <property type="entry name" value="LIPOPOLYSACCHARIDE ASSEMBLY PROTEIN B"/>
    <property type="match status" value="1"/>
</dbReference>
<protein>
    <submittedName>
        <fullName evidence="4">Tetratricopeptide repeat protein</fullName>
    </submittedName>
</protein>
<evidence type="ECO:0000313" key="4">
    <source>
        <dbReference type="EMBL" id="MEX0468583.1"/>
    </source>
</evidence>
<name>A0ABV3TAC1_9GAMM</name>
<organism evidence="4 5">
    <name type="scientific">Spiribacter pallidus</name>
    <dbReference type="NCBI Taxonomy" id="1987936"/>
    <lineage>
        <taxon>Bacteria</taxon>
        <taxon>Pseudomonadati</taxon>
        <taxon>Pseudomonadota</taxon>
        <taxon>Gammaproteobacteria</taxon>
        <taxon>Chromatiales</taxon>
        <taxon>Ectothiorhodospiraceae</taxon>
        <taxon>Spiribacter</taxon>
    </lineage>
</organism>
<evidence type="ECO:0000256" key="3">
    <source>
        <dbReference type="PROSITE-ProRule" id="PRU00339"/>
    </source>
</evidence>
<dbReference type="RefSeq" id="WP_367957916.1">
    <property type="nucleotide sequence ID" value="NZ_JBAKFK010000001.1"/>
</dbReference>
<feature type="repeat" description="TPR" evidence="3">
    <location>
        <begin position="440"/>
        <end position="473"/>
    </location>
</feature>
<dbReference type="Pfam" id="PF14559">
    <property type="entry name" value="TPR_19"/>
    <property type="match status" value="2"/>
</dbReference>
<dbReference type="Proteomes" id="UP001556709">
    <property type="component" value="Unassembled WGS sequence"/>
</dbReference>
<evidence type="ECO:0000256" key="2">
    <source>
        <dbReference type="ARBA" id="ARBA00022803"/>
    </source>
</evidence>
<accession>A0ABV3TAC1</accession>
<dbReference type="InterPro" id="IPR011990">
    <property type="entry name" value="TPR-like_helical_dom_sf"/>
</dbReference>
<keyword evidence="5" id="KW-1185">Reference proteome</keyword>
<dbReference type="Gene3D" id="1.25.40.10">
    <property type="entry name" value="Tetratricopeptide repeat domain"/>
    <property type="match status" value="2"/>
</dbReference>
<evidence type="ECO:0000256" key="1">
    <source>
        <dbReference type="ARBA" id="ARBA00022737"/>
    </source>
</evidence>
<comment type="caution">
    <text evidence="4">The sequence shown here is derived from an EMBL/GenBank/DDBJ whole genome shotgun (WGS) entry which is preliminary data.</text>
</comment>
<reference evidence="4 5" key="1">
    <citation type="submission" date="2024-02" db="EMBL/GenBank/DDBJ databases">
        <title>New especies of Spiribacter isolated from saline water.</title>
        <authorList>
            <person name="Leon M.J."/>
            <person name="De La Haba R."/>
            <person name="Sanchez-Porro C."/>
            <person name="Ventosa A."/>
        </authorList>
    </citation>
    <scope>NUCLEOTIDE SEQUENCE [LARGE SCALE GENOMIC DNA]</scope>
    <source>
        <strain evidence="5">ag22IC6-390</strain>
    </source>
</reference>